<gene>
    <name evidence="3" type="ORF">CF15_05405</name>
</gene>
<feature type="transmembrane region" description="Helical" evidence="1">
    <location>
        <begin position="166"/>
        <end position="183"/>
    </location>
</feature>
<dbReference type="PANTHER" id="PTHR22911">
    <property type="entry name" value="ACYL-MALONYL CONDENSING ENZYME-RELATED"/>
    <property type="match status" value="1"/>
</dbReference>
<evidence type="ECO:0000313" key="3">
    <source>
        <dbReference type="EMBL" id="KSW12198.1"/>
    </source>
</evidence>
<dbReference type="Pfam" id="PF00892">
    <property type="entry name" value="EamA"/>
    <property type="match status" value="1"/>
</dbReference>
<keyword evidence="1" id="KW-0472">Membrane</keyword>
<protein>
    <recommendedName>
        <fullName evidence="2">EamA domain-containing protein</fullName>
    </recommendedName>
</protein>
<accession>A0A0V8RVW6</accession>
<feature type="transmembrane region" description="Helical" evidence="1">
    <location>
        <begin position="195"/>
        <end position="218"/>
    </location>
</feature>
<dbReference type="InterPro" id="IPR037185">
    <property type="entry name" value="EmrE-like"/>
</dbReference>
<dbReference type="InterPro" id="IPR000620">
    <property type="entry name" value="EamA_dom"/>
</dbReference>
<dbReference type="EMBL" id="LNTB01000001">
    <property type="protein sequence ID" value="KSW12198.1"/>
    <property type="molecule type" value="Genomic_DNA"/>
</dbReference>
<keyword evidence="1" id="KW-0812">Transmembrane</keyword>
<feature type="transmembrane region" description="Helical" evidence="1">
    <location>
        <begin position="230"/>
        <end position="250"/>
    </location>
</feature>
<organism evidence="3 4">
    <name type="scientific">Pyrodictium occultum</name>
    <dbReference type="NCBI Taxonomy" id="2309"/>
    <lineage>
        <taxon>Archaea</taxon>
        <taxon>Thermoproteota</taxon>
        <taxon>Thermoprotei</taxon>
        <taxon>Desulfurococcales</taxon>
        <taxon>Pyrodictiaceae</taxon>
        <taxon>Pyrodictium</taxon>
    </lineage>
</organism>
<feature type="domain" description="EamA" evidence="2">
    <location>
        <begin position="165"/>
        <end position="300"/>
    </location>
</feature>
<dbReference type="AlphaFoldDB" id="A0A0V8RVW6"/>
<proteinExistence type="predicted"/>
<dbReference type="PANTHER" id="PTHR22911:SF76">
    <property type="entry name" value="EAMA DOMAIN-CONTAINING PROTEIN"/>
    <property type="match status" value="1"/>
</dbReference>
<feature type="transmembrane region" description="Helical" evidence="1">
    <location>
        <begin position="284"/>
        <end position="305"/>
    </location>
</feature>
<dbReference type="GO" id="GO:0016020">
    <property type="term" value="C:membrane"/>
    <property type="evidence" value="ECO:0007669"/>
    <property type="project" value="InterPro"/>
</dbReference>
<comment type="caution">
    <text evidence="3">The sequence shown here is derived from an EMBL/GenBank/DDBJ whole genome shotgun (WGS) entry which is preliminary data.</text>
</comment>
<dbReference type="RefSeq" id="WP_058370879.1">
    <property type="nucleotide sequence ID" value="NZ_LNTB01000001.1"/>
</dbReference>
<keyword evidence="4" id="KW-1185">Reference proteome</keyword>
<feature type="transmembrane region" description="Helical" evidence="1">
    <location>
        <begin position="142"/>
        <end position="160"/>
    </location>
</feature>
<feature type="transmembrane region" description="Helical" evidence="1">
    <location>
        <begin position="110"/>
        <end position="130"/>
    </location>
</feature>
<dbReference type="STRING" id="2309.CF15_05405"/>
<sequence>MGCDKPQLSLRGSAGRLLGGEAVARHRPLPPWLSLVIALAGISTAAPLARLAGVDGATAAWWRLLVGGGASLAAAALAGRLPAPGVTVASLPGGVLLAAHLALWLESLRYASVASSTGIVVSYPVFVALYEAARRQAPRRSVAGAALGFLGVAVLSTPWAGATPRGALLSLAAALAAAAYFLAGRRIRAAGVSTLEYTSSAYTSAFIAITVYTLAAGLEPWRPRPGSLPYLIALGLVPMLAGHSMLNYALGYYPASVVTGVALLEPYGASLLAWLLLGEKPPPASLPGIALSVVGAWLAVSGGALPRGRRP</sequence>
<evidence type="ECO:0000256" key="1">
    <source>
        <dbReference type="SAM" id="Phobius"/>
    </source>
</evidence>
<reference evidence="3 4" key="1">
    <citation type="submission" date="2015-11" db="EMBL/GenBank/DDBJ databases">
        <title>Genome sequence of Pyrodictium occultum PL-19, a marine hyperthermophilic archaeon isolated from Volcano, Italy.</title>
        <authorList>
            <person name="Utturkar S."/>
            <person name="Huber H."/>
            <person name="Leptihn S."/>
            <person name="Brown S."/>
            <person name="Stetter K.O."/>
            <person name="Podar M."/>
        </authorList>
    </citation>
    <scope>NUCLEOTIDE SEQUENCE [LARGE SCALE GENOMIC DNA]</scope>
    <source>
        <strain evidence="3 4">PL-19</strain>
    </source>
</reference>
<evidence type="ECO:0000313" key="4">
    <source>
        <dbReference type="Proteomes" id="UP000053352"/>
    </source>
</evidence>
<dbReference type="OrthoDB" id="214554at2157"/>
<name>A0A0V8RVW6_PYROC</name>
<dbReference type="Proteomes" id="UP000053352">
    <property type="component" value="Unassembled WGS sequence"/>
</dbReference>
<evidence type="ECO:0000259" key="2">
    <source>
        <dbReference type="Pfam" id="PF00892"/>
    </source>
</evidence>
<keyword evidence="1" id="KW-1133">Transmembrane helix</keyword>
<dbReference type="SUPFAM" id="SSF103481">
    <property type="entry name" value="Multidrug resistance efflux transporter EmrE"/>
    <property type="match status" value="2"/>
</dbReference>
<feature type="transmembrane region" description="Helical" evidence="1">
    <location>
        <begin position="257"/>
        <end position="278"/>
    </location>
</feature>
<feature type="transmembrane region" description="Helical" evidence="1">
    <location>
        <begin position="59"/>
        <end position="78"/>
    </location>
</feature>
<feature type="transmembrane region" description="Helical" evidence="1">
    <location>
        <begin position="32"/>
        <end position="53"/>
    </location>
</feature>